<evidence type="ECO:0000256" key="2">
    <source>
        <dbReference type="ARBA" id="ARBA00009777"/>
    </source>
</evidence>
<dbReference type="SFLD" id="SFLDS00029">
    <property type="entry name" value="Radical_SAM"/>
    <property type="match status" value="1"/>
</dbReference>
<dbReference type="GO" id="GO:0051539">
    <property type="term" value="F:4 iron, 4 sulfur cluster binding"/>
    <property type="evidence" value="ECO:0007669"/>
    <property type="project" value="UniProtKB-KW"/>
</dbReference>
<dbReference type="PIRSF" id="PIRSF000371">
    <property type="entry name" value="PFL_act_enz"/>
    <property type="match status" value="1"/>
</dbReference>
<dbReference type="InterPro" id="IPR034457">
    <property type="entry name" value="Organic_radical-activating"/>
</dbReference>
<evidence type="ECO:0000256" key="4">
    <source>
        <dbReference type="ARBA" id="ARBA00022691"/>
    </source>
</evidence>
<feature type="domain" description="4Fe-4S ferredoxin-type" evidence="10">
    <location>
        <begin position="66"/>
        <end position="95"/>
    </location>
</feature>
<evidence type="ECO:0000256" key="5">
    <source>
        <dbReference type="ARBA" id="ARBA00022723"/>
    </source>
</evidence>
<keyword evidence="8" id="KW-0411">Iron-sulfur</keyword>
<organism evidence="12 13">
    <name type="scientific">Velocimicrobium porci</name>
    <dbReference type="NCBI Taxonomy" id="2606634"/>
    <lineage>
        <taxon>Bacteria</taxon>
        <taxon>Bacillati</taxon>
        <taxon>Bacillota</taxon>
        <taxon>Clostridia</taxon>
        <taxon>Lachnospirales</taxon>
        <taxon>Lachnospiraceae</taxon>
        <taxon>Velocimicrobium</taxon>
    </lineage>
</organism>
<dbReference type="AlphaFoldDB" id="A0A6L5XVR6"/>
<dbReference type="GO" id="GO:0016491">
    <property type="term" value="F:oxidoreductase activity"/>
    <property type="evidence" value="ECO:0007669"/>
    <property type="project" value="UniProtKB-KW"/>
</dbReference>
<accession>A0A6L5XVR6</accession>
<dbReference type="NCBIfam" id="TIGR04041">
    <property type="entry name" value="activase_YjjW"/>
    <property type="match status" value="1"/>
</dbReference>
<dbReference type="InterPro" id="IPR023912">
    <property type="entry name" value="YjjW_bact"/>
</dbReference>
<evidence type="ECO:0000259" key="10">
    <source>
        <dbReference type="PROSITE" id="PS51379"/>
    </source>
</evidence>
<dbReference type="SUPFAM" id="SSF102114">
    <property type="entry name" value="Radical SAM enzymes"/>
    <property type="match status" value="1"/>
</dbReference>
<evidence type="ECO:0000256" key="9">
    <source>
        <dbReference type="ARBA" id="ARBA00047365"/>
    </source>
</evidence>
<keyword evidence="13" id="KW-1185">Reference proteome</keyword>
<dbReference type="InterPro" id="IPR013785">
    <property type="entry name" value="Aldolase_TIM"/>
</dbReference>
<dbReference type="InterPro" id="IPR040074">
    <property type="entry name" value="BssD/PflA/YjjW"/>
</dbReference>
<dbReference type="PANTHER" id="PTHR30352">
    <property type="entry name" value="PYRUVATE FORMATE-LYASE-ACTIVATING ENZYME"/>
    <property type="match status" value="1"/>
</dbReference>
<evidence type="ECO:0000256" key="7">
    <source>
        <dbReference type="ARBA" id="ARBA00023004"/>
    </source>
</evidence>
<dbReference type="InterPro" id="IPR012839">
    <property type="entry name" value="Organic_radical_activase"/>
</dbReference>
<comment type="caution">
    <text evidence="12">The sequence shown here is derived from an EMBL/GenBank/DDBJ whole genome shotgun (WGS) entry which is preliminary data.</text>
</comment>
<dbReference type="PROSITE" id="PS51918">
    <property type="entry name" value="RADICAL_SAM"/>
    <property type="match status" value="1"/>
</dbReference>
<dbReference type="EMBL" id="VUMT01000003">
    <property type="protein sequence ID" value="MSS62872.1"/>
    <property type="molecule type" value="Genomic_DNA"/>
</dbReference>
<comment type="catalytic activity">
    <reaction evidence="9">
        <text>glycyl-[protein] + reduced [flavodoxin] + S-adenosyl-L-methionine = glycin-2-yl radical-[protein] + semiquinone [flavodoxin] + 5'-deoxyadenosine + L-methionine + H(+)</text>
        <dbReference type="Rhea" id="RHEA:61976"/>
        <dbReference type="Rhea" id="RHEA-COMP:10622"/>
        <dbReference type="Rhea" id="RHEA-COMP:14480"/>
        <dbReference type="Rhea" id="RHEA-COMP:15993"/>
        <dbReference type="Rhea" id="RHEA-COMP:15994"/>
        <dbReference type="ChEBI" id="CHEBI:15378"/>
        <dbReference type="ChEBI" id="CHEBI:17319"/>
        <dbReference type="ChEBI" id="CHEBI:29947"/>
        <dbReference type="ChEBI" id="CHEBI:32722"/>
        <dbReference type="ChEBI" id="CHEBI:57618"/>
        <dbReference type="ChEBI" id="CHEBI:57844"/>
        <dbReference type="ChEBI" id="CHEBI:59789"/>
        <dbReference type="ChEBI" id="CHEBI:140311"/>
    </reaction>
</comment>
<evidence type="ECO:0000313" key="12">
    <source>
        <dbReference type="EMBL" id="MSS62872.1"/>
    </source>
</evidence>
<evidence type="ECO:0000313" key="13">
    <source>
        <dbReference type="Proteomes" id="UP000482209"/>
    </source>
</evidence>
<evidence type="ECO:0000256" key="6">
    <source>
        <dbReference type="ARBA" id="ARBA00023002"/>
    </source>
</evidence>
<keyword evidence="7" id="KW-0408">Iron</keyword>
<dbReference type="PROSITE" id="PS51379">
    <property type="entry name" value="4FE4S_FER_2"/>
    <property type="match status" value="2"/>
</dbReference>
<dbReference type="Pfam" id="PF00037">
    <property type="entry name" value="Fer4"/>
    <property type="match status" value="1"/>
</dbReference>
<dbReference type="Proteomes" id="UP000482209">
    <property type="component" value="Unassembled WGS sequence"/>
</dbReference>
<evidence type="ECO:0000256" key="1">
    <source>
        <dbReference type="ARBA" id="ARBA00001966"/>
    </source>
</evidence>
<feature type="domain" description="4Fe-4S ferredoxin-type" evidence="10">
    <location>
        <begin position="38"/>
        <end position="65"/>
    </location>
</feature>
<reference evidence="12 13" key="1">
    <citation type="submission" date="2019-08" db="EMBL/GenBank/DDBJ databases">
        <title>In-depth cultivation of the pig gut microbiome towards novel bacterial diversity and tailored functional studies.</title>
        <authorList>
            <person name="Wylensek D."/>
            <person name="Hitch T.C.A."/>
            <person name="Clavel T."/>
        </authorList>
    </citation>
    <scope>NUCLEOTIDE SEQUENCE [LARGE SCALE GENOMIC DNA]</scope>
    <source>
        <strain evidence="12 13">WCA-693-APC-MOT-I</strain>
    </source>
</reference>
<dbReference type="RefSeq" id="WP_154517100.1">
    <property type="nucleotide sequence ID" value="NZ_VUMT01000003.1"/>
</dbReference>
<evidence type="ECO:0000256" key="3">
    <source>
        <dbReference type="ARBA" id="ARBA00022485"/>
    </source>
</evidence>
<dbReference type="InterPro" id="IPR007197">
    <property type="entry name" value="rSAM"/>
</dbReference>
<comment type="cofactor">
    <cofactor evidence="1">
        <name>[4Fe-4S] cluster</name>
        <dbReference type="ChEBI" id="CHEBI:49883"/>
    </cofactor>
</comment>
<dbReference type="SUPFAM" id="SSF54862">
    <property type="entry name" value="4Fe-4S ferredoxins"/>
    <property type="match status" value="1"/>
</dbReference>
<dbReference type="GO" id="GO:0046872">
    <property type="term" value="F:metal ion binding"/>
    <property type="evidence" value="ECO:0007669"/>
    <property type="project" value="UniProtKB-KW"/>
</dbReference>
<keyword evidence="5" id="KW-0479">Metal-binding</keyword>
<name>A0A6L5XVR6_9FIRM</name>
<protein>
    <submittedName>
        <fullName evidence="12">YjjW family glycine radical enzyme activase</fullName>
    </submittedName>
</protein>
<comment type="similarity">
    <text evidence="2">Belongs to the organic radical-activating enzymes family.</text>
</comment>
<sequence>MKHVGIINKIIPFSAVDGPGCRTAVFFQGCNFNCQYCHNPETISLCKLCGNCVSHCPTGAIYIKEQKVVYEKEKCVECDACLKACPYNSSPKTTVYTPGKLVETIAVNIPFIRGVTFSGGECTLQREFLEEVIPLLSERGLNVLLDSNGTFSFEQILPILEQIEGVMLDIKAFSLEDHIKVTENENRIVLTNAVELAEREKLKEVRTVIVPELFDTKKTVIQTAELLQNYNKQSEIQYKLIKYRPIGVRKEKAIYSTPDTPYMEELKEIVHSFGFKKVTIT</sequence>
<dbReference type="InterPro" id="IPR058240">
    <property type="entry name" value="rSAM_sf"/>
</dbReference>
<proteinExistence type="inferred from homology"/>
<feature type="domain" description="Radical SAM core" evidence="11">
    <location>
        <begin position="16"/>
        <end position="276"/>
    </location>
</feature>
<evidence type="ECO:0000259" key="11">
    <source>
        <dbReference type="PROSITE" id="PS51918"/>
    </source>
</evidence>
<dbReference type="InterPro" id="IPR017900">
    <property type="entry name" value="4Fe4S_Fe_S_CS"/>
</dbReference>
<dbReference type="InterPro" id="IPR001989">
    <property type="entry name" value="Radical_activat_CS"/>
</dbReference>
<dbReference type="PANTHER" id="PTHR30352:SF13">
    <property type="entry name" value="GLYCYL-RADICAL ENZYME ACTIVATING ENZYME YJJW-RELATED"/>
    <property type="match status" value="1"/>
</dbReference>
<evidence type="ECO:0000256" key="8">
    <source>
        <dbReference type="ARBA" id="ARBA00023014"/>
    </source>
</evidence>
<dbReference type="CDD" id="cd01335">
    <property type="entry name" value="Radical_SAM"/>
    <property type="match status" value="1"/>
</dbReference>
<dbReference type="Pfam" id="PF04055">
    <property type="entry name" value="Radical_SAM"/>
    <property type="match status" value="1"/>
</dbReference>
<dbReference type="InterPro" id="IPR017896">
    <property type="entry name" value="4Fe4S_Fe-S-bd"/>
</dbReference>
<dbReference type="Gene3D" id="3.20.20.70">
    <property type="entry name" value="Aldolase class I"/>
    <property type="match status" value="1"/>
</dbReference>
<dbReference type="PROSITE" id="PS01087">
    <property type="entry name" value="RADICAL_ACTIVATING"/>
    <property type="match status" value="1"/>
</dbReference>
<dbReference type="Gene3D" id="3.30.70.20">
    <property type="match status" value="1"/>
</dbReference>
<keyword evidence="3" id="KW-0004">4Fe-4S</keyword>
<dbReference type="PROSITE" id="PS00198">
    <property type="entry name" value="4FE4S_FER_1"/>
    <property type="match status" value="2"/>
</dbReference>
<dbReference type="SFLD" id="SFLDF00392">
    <property type="entry name" value="YjjI_activase"/>
    <property type="match status" value="1"/>
</dbReference>
<dbReference type="SFLD" id="SFLDG01066">
    <property type="entry name" value="organic_radical-activating_enz"/>
    <property type="match status" value="1"/>
</dbReference>
<dbReference type="SFLD" id="SFLDG01118">
    <property type="entry name" value="activating_enzymes__group_2"/>
    <property type="match status" value="1"/>
</dbReference>
<keyword evidence="6" id="KW-0560">Oxidoreductase</keyword>
<gene>
    <name evidence="12" type="primary">yjjW</name>
    <name evidence="12" type="ORF">FYJ58_03145</name>
</gene>
<keyword evidence="4" id="KW-0949">S-adenosyl-L-methionine</keyword>